<dbReference type="SUPFAM" id="SSF52743">
    <property type="entry name" value="Subtilisin-like"/>
    <property type="match status" value="1"/>
</dbReference>
<accession>A0A8J3VS11</accession>
<dbReference type="Gene3D" id="3.40.50.200">
    <property type="entry name" value="Peptidase S8/S53 domain"/>
    <property type="match status" value="1"/>
</dbReference>
<protein>
    <submittedName>
        <fullName evidence="2">Serine protease</fullName>
    </submittedName>
</protein>
<sequence length="468" mass="48033">MRAIGKFRPRRASIGAALLATAGLVFGGLIGAAPASATTEPKAHRITVHPEIFQAGAKAPNATFTCQSRPMDGSQGPRCYQAAQIQNAYNITPLLNHGINGAGRTIVIVDAFGSPTIASDLQTFDAAMGLPNSSFRQITPAGSPPPFDANDPNQFGWSVETTLDVEWAHVTAPGANIVLAVAPSNNDADILNTTKYVVDHNVGDVISQSFGEAEACMDPTLLKEQHALFAKAVSKGITLVASSGDSGASQPSCDANSTAALFAASTPASDPNVTAVGGTTLTADPSTGAYQSETAWTEPFGCNPPAVAPSDVNCSGGGFSTVYRRPGYQSALQKNRARGVPDVAYNAGVSGGVLIFSATINVVEGLPADSAVFFVIGGTSAGSPQWAGLVADADQLNRHRMGNINPALYSIAQAKKQYAAALHDITIGNNDVAEIGGGFNAGTRWDPVTGLGTPNAAALLPLLVAHTH</sequence>
<keyword evidence="2" id="KW-0378">Hydrolase</keyword>
<dbReference type="InterPro" id="IPR000209">
    <property type="entry name" value="Peptidase_S8/S53_dom"/>
</dbReference>
<evidence type="ECO:0000313" key="2">
    <source>
        <dbReference type="EMBL" id="GIH16629.1"/>
    </source>
</evidence>
<organism evidence="2 3">
    <name type="scientific">Rugosimonospora africana</name>
    <dbReference type="NCBI Taxonomy" id="556532"/>
    <lineage>
        <taxon>Bacteria</taxon>
        <taxon>Bacillati</taxon>
        <taxon>Actinomycetota</taxon>
        <taxon>Actinomycetes</taxon>
        <taxon>Micromonosporales</taxon>
        <taxon>Micromonosporaceae</taxon>
        <taxon>Rugosimonospora</taxon>
    </lineage>
</organism>
<dbReference type="InterPro" id="IPR030400">
    <property type="entry name" value="Sedolisin_dom"/>
</dbReference>
<dbReference type="GO" id="GO:0006508">
    <property type="term" value="P:proteolysis"/>
    <property type="evidence" value="ECO:0007669"/>
    <property type="project" value="UniProtKB-KW"/>
</dbReference>
<gene>
    <name evidence="2" type="ORF">Raf01_48010</name>
</gene>
<proteinExistence type="predicted"/>
<dbReference type="InterPro" id="IPR036852">
    <property type="entry name" value="Peptidase_S8/S53_dom_sf"/>
</dbReference>
<dbReference type="PANTHER" id="PTHR14218:SF15">
    <property type="entry name" value="TRIPEPTIDYL-PEPTIDASE 1"/>
    <property type="match status" value="1"/>
</dbReference>
<evidence type="ECO:0000259" key="1">
    <source>
        <dbReference type="PROSITE" id="PS51695"/>
    </source>
</evidence>
<name>A0A8J3VS11_9ACTN</name>
<dbReference type="Pfam" id="PF00082">
    <property type="entry name" value="Peptidase_S8"/>
    <property type="match status" value="1"/>
</dbReference>
<dbReference type="InterPro" id="IPR050819">
    <property type="entry name" value="Tripeptidyl-peptidase_I"/>
</dbReference>
<dbReference type="AlphaFoldDB" id="A0A8J3VS11"/>
<keyword evidence="3" id="KW-1185">Reference proteome</keyword>
<dbReference type="PANTHER" id="PTHR14218">
    <property type="entry name" value="PROTEASE S8 TRIPEPTIDYL PEPTIDASE I CLN2"/>
    <property type="match status" value="1"/>
</dbReference>
<keyword evidence="2" id="KW-0645">Protease</keyword>
<dbReference type="Proteomes" id="UP000642748">
    <property type="component" value="Unassembled WGS sequence"/>
</dbReference>
<dbReference type="GO" id="GO:0008240">
    <property type="term" value="F:tripeptidyl-peptidase activity"/>
    <property type="evidence" value="ECO:0007669"/>
    <property type="project" value="TreeGrafter"/>
</dbReference>
<dbReference type="EMBL" id="BONZ01000045">
    <property type="protein sequence ID" value="GIH16629.1"/>
    <property type="molecule type" value="Genomic_DNA"/>
</dbReference>
<feature type="domain" description="Peptidase S53" evidence="1">
    <location>
        <begin position="79"/>
        <end position="466"/>
    </location>
</feature>
<reference evidence="2" key="1">
    <citation type="submission" date="2021-01" db="EMBL/GenBank/DDBJ databases">
        <title>Whole genome shotgun sequence of Rugosimonospora africana NBRC 104875.</title>
        <authorList>
            <person name="Komaki H."/>
            <person name="Tamura T."/>
        </authorList>
    </citation>
    <scope>NUCLEOTIDE SEQUENCE</scope>
    <source>
        <strain evidence="2">NBRC 104875</strain>
    </source>
</reference>
<evidence type="ECO:0000313" key="3">
    <source>
        <dbReference type="Proteomes" id="UP000642748"/>
    </source>
</evidence>
<dbReference type="CDD" id="cd04056">
    <property type="entry name" value="Peptidases_S53"/>
    <property type="match status" value="1"/>
</dbReference>
<dbReference type="PROSITE" id="PS51695">
    <property type="entry name" value="SEDOLISIN"/>
    <property type="match status" value="1"/>
</dbReference>
<dbReference type="GO" id="GO:0004252">
    <property type="term" value="F:serine-type endopeptidase activity"/>
    <property type="evidence" value="ECO:0007669"/>
    <property type="project" value="InterPro"/>
</dbReference>
<comment type="caution">
    <text evidence="2">The sequence shown here is derived from an EMBL/GenBank/DDBJ whole genome shotgun (WGS) entry which is preliminary data.</text>
</comment>